<comment type="caution">
    <text evidence="1">The sequence shown here is derived from an EMBL/GenBank/DDBJ whole genome shotgun (WGS) entry which is preliminary data.</text>
</comment>
<proteinExistence type="predicted"/>
<organism evidence="1 2">
    <name type="scientific">Scophthalmus maximus</name>
    <name type="common">Turbot</name>
    <name type="synonym">Psetta maxima</name>
    <dbReference type="NCBI Taxonomy" id="52904"/>
    <lineage>
        <taxon>Eukaryota</taxon>
        <taxon>Metazoa</taxon>
        <taxon>Chordata</taxon>
        <taxon>Craniata</taxon>
        <taxon>Vertebrata</taxon>
        <taxon>Euteleostomi</taxon>
        <taxon>Actinopterygii</taxon>
        <taxon>Neopterygii</taxon>
        <taxon>Teleostei</taxon>
        <taxon>Neoteleostei</taxon>
        <taxon>Acanthomorphata</taxon>
        <taxon>Carangaria</taxon>
        <taxon>Pleuronectiformes</taxon>
        <taxon>Pleuronectoidei</taxon>
        <taxon>Scophthalmidae</taxon>
        <taxon>Scophthalmus</taxon>
    </lineage>
</organism>
<accession>A0A6A4TYK4</accession>
<protein>
    <submittedName>
        <fullName evidence="1">Uncharacterized protein</fullName>
    </submittedName>
</protein>
<dbReference type="AlphaFoldDB" id="A0A6A4TYK4"/>
<reference evidence="1 2" key="1">
    <citation type="submission" date="2019-06" db="EMBL/GenBank/DDBJ databases">
        <title>Draft genomes of female and male turbot (Scophthalmus maximus).</title>
        <authorList>
            <person name="Xu H."/>
            <person name="Xu X.-W."/>
            <person name="Shao C."/>
            <person name="Chen S."/>
        </authorList>
    </citation>
    <scope>NUCLEOTIDE SEQUENCE [LARGE SCALE GENOMIC DNA]</scope>
    <source>
        <strain evidence="1">Ysfricsl-2016a</strain>
        <tissue evidence="1">Blood</tissue>
    </source>
</reference>
<gene>
    <name evidence="1" type="ORF">F2P81_000735</name>
</gene>
<evidence type="ECO:0000313" key="1">
    <source>
        <dbReference type="EMBL" id="KAF0047102.1"/>
    </source>
</evidence>
<dbReference type="EMBL" id="VEVO01000001">
    <property type="protein sequence ID" value="KAF0047102.1"/>
    <property type="molecule type" value="Genomic_DNA"/>
</dbReference>
<name>A0A6A4TYK4_SCOMX</name>
<evidence type="ECO:0000313" key="2">
    <source>
        <dbReference type="Proteomes" id="UP000438429"/>
    </source>
</evidence>
<sequence>MVNSLRKPFDHTLLCFEEYSIADSQLTVWYEPALSLQLPVTGSTSDLSCQILFTSPMLSQTPRGNQAQSRDVGAKRLINRYLFECSTFENQTIMKTFPAIKNLFAIEL</sequence>
<dbReference type="Proteomes" id="UP000438429">
    <property type="component" value="Unassembled WGS sequence"/>
</dbReference>